<dbReference type="AlphaFoldDB" id="A0A7T0BWB4"/>
<name>A0A7T0BWB4_9BACT</name>
<dbReference type="EMBL" id="CP048685">
    <property type="protein sequence ID" value="QPJ61657.1"/>
    <property type="molecule type" value="Genomic_DNA"/>
</dbReference>
<accession>A0A7T0BWB4</accession>
<feature type="compositionally biased region" description="Polar residues" evidence="1">
    <location>
        <begin position="1"/>
        <end position="21"/>
    </location>
</feature>
<dbReference type="Gene3D" id="3.30.160.170">
    <property type="entry name" value="FlaG-like"/>
    <property type="match status" value="1"/>
</dbReference>
<dbReference type="InterPro" id="IPR035924">
    <property type="entry name" value="FlaG-like_sf"/>
</dbReference>
<dbReference type="InterPro" id="IPR005186">
    <property type="entry name" value="FlaG"/>
</dbReference>
<evidence type="ECO:0008006" key="4">
    <source>
        <dbReference type="Google" id="ProtNLM"/>
    </source>
</evidence>
<feature type="region of interest" description="Disordered" evidence="1">
    <location>
        <begin position="1"/>
        <end position="81"/>
    </location>
</feature>
<proteinExistence type="predicted"/>
<evidence type="ECO:0000256" key="1">
    <source>
        <dbReference type="SAM" id="MobiDB-lite"/>
    </source>
</evidence>
<protein>
    <recommendedName>
        <fullName evidence="4">Flagellar protein FlaG</fullName>
    </recommendedName>
</protein>
<reference evidence="2 3" key="1">
    <citation type="submission" date="2020-02" db="EMBL/GenBank/DDBJ databases">
        <title>Genomic and physiological characterization of two novel Nitrospinaceae genera.</title>
        <authorList>
            <person name="Mueller A.J."/>
            <person name="Jung M.-Y."/>
            <person name="Strachan C.R."/>
            <person name="Herbold C.W."/>
            <person name="Kirkegaard R.H."/>
            <person name="Daims H."/>
        </authorList>
    </citation>
    <scope>NUCLEOTIDE SEQUENCE [LARGE SCALE GENOMIC DNA]</scope>
    <source>
        <strain evidence="2">EB</strain>
    </source>
</reference>
<organism evidence="2 3">
    <name type="scientific">Candidatus Nitronauta litoralis</name>
    <dbReference type="NCBI Taxonomy" id="2705533"/>
    <lineage>
        <taxon>Bacteria</taxon>
        <taxon>Pseudomonadati</taxon>
        <taxon>Nitrospinota/Tectimicrobiota group</taxon>
        <taxon>Nitrospinota</taxon>
        <taxon>Nitrospinia</taxon>
        <taxon>Nitrospinales</taxon>
        <taxon>Nitrospinaceae</taxon>
        <taxon>Candidatus Nitronauta</taxon>
    </lineage>
</organism>
<sequence>MDSEQLNSISRVESPQPSKSVSKAKGEGLAKPAAQPEGGAVSPDQDTVSLSREARQALDGANPPSSETPQGQQRSFDVTDNNEVILKITDQETNKVVKQIPAEEEVRLRQAVQESVESLNENI</sequence>
<feature type="compositionally biased region" description="Polar residues" evidence="1">
    <location>
        <begin position="63"/>
        <end position="81"/>
    </location>
</feature>
<dbReference type="Proteomes" id="UP000594688">
    <property type="component" value="Chromosome"/>
</dbReference>
<dbReference type="SUPFAM" id="SSF160214">
    <property type="entry name" value="FlaG-like"/>
    <property type="match status" value="1"/>
</dbReference>
<dbReference type="KEGG" id="nli:G3M70_07065"/>
<evidence type="ECO:0000313" key="3">
    <source>
        <dbReference type="Proteomes" id="UP000594688"/>
    </source>
</evidence>
<gene>
    <name evidence="2" type="ORF">G3M70_07065</name>
</gene>
<dbReference type="Pfam" id="PF03646">
    <property type="entry name" value="FlaG"/>
    <property type="match status" value="1"/>
</dbReference>
<evidence type="ECO:0000313" key="2">
    <source>
        <dbReference type="EMBL" id="QPJ61657.1"/>
    </source>
</evidence>